<dbReference type="Pfam" id="PF00646">
    <property type="entry name" value="F-box"/>
    <property type="match status" value="1"/>
</dbReference>
<dbReference type="AlphaFoldDB" id="A0AAD7QKR5"/>
<dbReference type="SUPFAM" id="SSF81383">
    <property type="entry name" value="F-box domain"/>
    <property type="match status" value="1"/>
</dbReference>
<dbReference type="Proteomes" id="UP001217417">
    <property type="component" value="Unassembled WGS sequence"/>
</dbReference>
<feature type="domain" description="F-box" evidence="1">
    <location>
        <begin position="50"/>
        <end position="92"/>
    </location>
</feature>
<dbReference type="RefSeq" id="XP_056040527.1">
    <property type="nucleotide sequence ID" value="XM_056190969.1"/>
</dbReference>
<organism evidence="2 3">
    <name type="scientific">Lipomyces tetrasporus</name>
    <dbReference type="NCBI Taxonomy" id="54092"/>
    <lineage>
        <taxon>Eukaryota</taxon>
        <taxon>Fungi</taxon>
        <taxon>Dikarya</taxon>
        <taxon>Ascomycota</taxon>
        <taxon>Saccharomycotina</taxon>
        <taxon>Lipomycetes</taxon>
        <taxon>Lipomycetales</taxon>
        <taxon>Lipomycetaceae</taxon>
        <taxon>Lipomyces</taxon>
    </lineage>
</organism>
<dbReference type="InterPro" id="IPR032675">
    <property type="entry name" value="LRR_dom_sf"/>
</dbReference>
<accession>A0AAD7QKR5</accession>
<sequence length="548" mass="62047">MRTRHNFLDEVMHCQREKWKEEATVKEIEELADALETRIDWLPKRKDPASSLPSEIMIEVFKNCNLTIDQTIALTTVSKKWSELLRDVPCFWHGGVSEQGLMRYRSKTVLKIAEAVQDMGIKSVSFSLLADMRTRFKWPARFPSLTQLLITIEQSREVVPLLCRGSFPNLLKLDIYVFPYISEADIIYSVPVDTSEASLHPVLQLESLSFSHGTSRAEVAIYNDEFHGGCRRLHSSSINNFLRLAPNLRKFELMTLKVCDIAAFPLGTPRPDFDAIARELEFSKNTKLEELRLFNVYLHPDQIIPMSVRVACFQLVRAMTFPQLSSNCKELVTSVPPLAVVPVADAGWEYERGCSGAVIHDEYKGLEKLTLRCCHGLVGCLVRCDPSRLVELDIGGHNTNYSSAHDYSIYGITAVQPLSLLMACRLCPNLRRLAVSHVDDRDLANFASMKHLVEFKATCARVSWRGMIGLVGESALLDNPSHHSLKCVLRNKTELLNTKLKRISLSVFVSKGKESPVSDFMYLQKFGIDVSDITGFGERRNNNVDDWF</sequence>
<proteinExistence type="predicted"/>
<gene>
    <name evidence="2" type="ORF">POJ06DRAFT_39307</name>
</gene>
<name>A0AAD7QKR5_9ASCO</name>
<dbReference type="InterPro" id="IPR001810">
    <property type="entry name" value="F-box_dom"/>
</dbReference>
<evidence type="ECO:0000259" key="1">
    <source>
        <dbReference type="Pfam" id="PF00646"/>
    </source>
</evidence>
<dbReference type="SUPFAM" id="SSF52047">
    <property type="entry name" value="RNI-like"/>
    <property type="match status" value="1"/>
</dbReference>
<dbReference type="Gene3D" id="3.80.10.10">
    <property type="entry name" value="Ribonuclease Inhibitor"/>
    <property type="match status" value="1"/>
</dbReference>
<dbReference type="GeneID" id="80886135"/>
<evidence type="ECO:0000313" key="2">
    <source>
        <dbReference type="EMBL" id="KAJ8097077.1"/>
    </source>
</evidence>
<dbReference type="EMBL" id="JARPMG010000012">
    <property type="protein sequence ID" value="KAJ8097077.1"/>
    <property type="molecule type" value="Genomic_DNA"/>
</dbReference>
<reference evidence="2" key="1">
    <citation type="submission" date="2023-03" db="EMBL/GenBank/DDBJ databases">
        <title>Near-Complete genome sequence of Lipomyces tetrasporous NRRL Y-64009, an oleaginous yeast capable of growing on lignocellulosic hydrolysates.</title>
        <authorList>
            <consortium name="Lawrence Berkeley National Laboratory"/>
            <person name="Jagtap S.S."/>
            <person name="Liu J.-J."/>
            <person name="Walukiewicz H.E."/>
            <person name="Pangilinan J."/>
            <person name="Lipzen A."/>
            <person name="Ahrendt S."/>
            <person name="Koriabine M."/>
            <person name="Cobaugh K."/>
            <person name="Salamov A."/>
            <person name="Yoshinaga Y."/>
            <person name="Ng V."/>
            <person name="Daum C."/>
            <person name="Grigoriev I.V."/>
            <person name="Slininger P.J."/>
            <person name="Dien B.S."/>
            <person name="Jin Y.-S."/>
            <person name="Rao C.V."/>
        </authorList>
    </citation>
    <scope>NUCLEOTIDE SEQUENCE</scope>
    <source>
        <strain evidence="2">NRRL Y-64009</strain>
    </source>
</reference>
<evidence type="ECO:0000313" key="3">
    <source>
        <dbReference type="Proteomes" id="UP001217417"/>
    </source>
</evidence>
<comment type="caution">
    <text evidence="2">The sequence shown here is derived from an EMBL/GenBank/DDBJ whole genome shotgun (WGS) entry which is preliminary data.</text>
</comment>
<dbReference type="InterPro" id="IPR036047">
    <property type="entry name" value="F-box-like_dom_sf"/>
</dbReference>
<keyword evidence="3" id="KW-1185">Reference proteome</keyword>
<protein>
    <recommendedName>
        <fullName evidence="1">F-box domain-containing protein</fullName>
    </recommendedName>
</protein>